<gene>
    <name evidence="1" type="ORF">G4Y79_17930</name>
</gene>
<dbReference type="PANTHER" id="PTHR35866:SF1">
    <property type="entry name" value="YKGJ FAMILY CYSTEINE CLUSTER PROTEIN"/>
    <property type="match status" value="1"/>
</dbReference>
<evidence type="ECO:0000313" key="2">
    <source>
        <dbReference type="Proteomes" id="UP000594468"/>
    </source>
</evidence>
<accession>A0A7S8IDP2</accession>
<reference evidence="1 2" key="1">
    <citation type="submission" date="2020-02" db="EMBL/GenBank/DDBJ databases">
        <authorList>
            <person name="Zheng R.K."/>
            <person name="Sun C.M."/>
        </authorList>
    </citation>
    <scope>NUCLEOTIDE SEQUENCE [LARGE SCALE GENOMIC DNA]</scope>
    <source>
        <strain evidence="2">rifampicinis</strain>
    </source>
</reference>
<dbReference type="EMBL" id="CP062983">
    <property type="protein sequence ID" value="QPC81554.1"/>
    <property type="molecule type" value="Genomic_DNA"/>
</dbReference>
<dbReference type="RefSeq" id="WP_195169626.1">
    <property type="nucleotide sequence ID" value="NZ_CP062983.1"/>
</dbReference>
<evidence type="ECO:0000313" key="1">
    <source>
        <dbReference type="EMBL" id="QPC81554.1"/>
    </source>
</evidence>
<proteinExistence type="predicted"/>
<dbReference type="Proteomes" id="UP000594468">
    <property type="component" value="Chromosome"/>
</dbReference>
<dbReference type="InterPro" id="IPR005358">
    <property type="entry name" value="Puta_zinc/iron-chelating_dom"/>
</dbReference>
<keyword evidence="2" id="KW-1185">Reference proteome</keyword>
<sequence>MTEAIVTDLDAVRLLATAHQDAFDVMRYMLQLDDDLSDEAIDNLVERIAEPVIKAIDCTQCGNCCRSLHVYLTESDAVRLAEALGKSTDAIVDTYIDQESAQAEGEWGRFAQRPCALLKGNLCSIYAHRPNTCRAYPQFTPDFRWLLPDIIEGASLCPIIYNVLVRLLPLVDEGIEKHI</sequence>
<dbReference type="KEGG" id="pmet:G4Y79_17930"/>
<dbReference type="PANTHER" id="PTHR35866">
    <property type="entry name" value="PUTATIVE-RELATED"/>
    <property type="match status" value="1"/>
</dbReference>
<dbReference type="Pfam" id="PF03692">
    <property type="entry name" value="CxxCxxCC"/>
    <property type="match status" value="1"/>
</dbReference>
<dbReference type="AlphaFoldDB" id="A0A7S8IDP2"/>
<protein>
    <submittedName>
        <fullName evidence="1">YkgJ family cysteine cluster protein</fullName>
    </submittedName>
</protein>
<organism evidence="1 2">
    <name type="scientific">Phototrophicus methaneseepsis</name>
    <dbReference type="NCBI Taxonomy" id="2710758"/>
    <lineage>
        <taxon>Bacteria</taxon>
        <taxon>Bacillati</taxon>
        <taxon>Chloroflexota</taxon>
        <taxon>Candidatus Thermofontia</taxon>
        <taxon>Phototrophicales</taxon>
        <taxon>Phototrophicaceae</taxon>
        <taxon>Phototrophicus</taxon>
    </lineage>
</organism>
<name>A0A7S8IDP2_9CHLR</name>